<evidence type="ECO:0000313" key="8">
    <source>
        <dbReference type="EMBL" id="MBC2666846.1"/>
    </source>
</evidence>
<dbReference type="Pfam" id="PF07687">
    <property type="entry name" value="M20_dimer"/>
    <property type="match status" value="1"/>
</dbReference>
<dbReference type="InterPro" id="IPR047177">
    <property type="entry name" value="Pept_M20A"/>
</dbReference>
<dbReference type="GO" id="GO:0046872">
    <property type="term" value="F:metal ion binding"/>
    <property type="evidence" value="ECO:0007669"/>
    <property type="project" value="UniProtKB-KW"/>
</dbReference>
<keyword evidence="5" id="KW-0862">Zinc</keyword>
<keyword evidence="9" id="KW-1185">Reference proteome</keyword>
<feature type="domain" description="Peptidase M20 dimerisation" evidence="7">
    <location>
        <begin position="232"/>
        <end position="379"/>
    </location>
</feature>
<name>A0A7X1FTV1_9SPHN</name>
<evidence type="ECO:0000256" key="5">
    <source>
        <dbReference type="ARBA" id="ARBA00022833"/>
    </source>
</evidence>
<dbReference type="EMBL" id="JACLAW010000012">
    <property type="protein sequence ID" value="MBC2666846.1"/>
    <property type="molecule type" value="Genomic_DNA"/>
</dbReference>
<dbReference type="InterPro" id="IPR002933">
    <property type="entry name" value="Peptidase_M20"/>
</dbReference>
<dbReference type="SUPFAM" id="SSF53187">
    <property type="entry name" value="Zn-dependent exopeptidases"/>
    <property type="match status" value="1"/>
</dbReference>
<protein>
    <submittedName>
        <fullName evidence="8">M20/M25/M40 family metallo-hydrolase</fullName>
    </submittedName>
</protein>
<evidence type="ECO:0000256" key="6">
    <source>
        <dbReference type="SAM" id="SignalP"/>
    </source>
</evidence>
<sequence>MLHCKKQRTGVTRFPILAGAILGAALIAAAPAQSQQFRADQAEFLDLYKELVETNTTASVGNCTLAATQLQARLSKAGFTPAEITAFAPAENPRHGGLSVVWTGSDARLAPLLLLAHLDVVEAKREDWERDPFKLVDEGGWYFARGSTDDKSQAAIFADTMIRLRAGGFRPRRTLKLALTCGEEGGAGSINGAGWLAEHRPDLLQAGFALNEGGPGRMAADGGPLSLGVQVGEKATRTFTLETFNKGGHSSVPVRDNAIYQLSDAMLKVRELKFPLRLTAVTTRYLAMMGKILPAPMGPAMLRLAADPGDGAAEAVVSSDRSFNSMLHTTCVVTMVEGGHATNALPQHAKATVNCRVLPGDSVEETAAALQRAIGDPGVKFTAASRERTLAVPPALDPAVIGPMEKLAKKHFPGVPLVPMISPGATDNTFLGPLGIPAYGIPGLWVDPETVGTHGLNERVSKQALYRGRDYMFDLIKTYAEGAK</sequence>
<reference evidence="8 9" key="1">
    <citation type="submission" date="2020-08" db="EMBL/GenBank/DDBJ databases">
        <title>The genome sequence of type strain Novosphingobium flavum NBRC 111647.</title>
        <authorList>
            <person name="Liu Y."/>
        </authorList>
    </citation>
    <scope>NUCLEOTIDE SEQUENCE [LARGE SCALE GENOMIC DNA]</scope>
    <source>
        <strain evidence="8 9">NBRC 111647</strain>
    </source>
</reference>
<evidence type="ECO:0000259" key="7">
    <source>
        <dbReference type="Pfam" id="PF07687"/>
    </source>
</evidence>
<dbReference type="GO" id="GO:0008233">
    <property type="term" value="F:peptidase activity"/>
    <property type="evidence" value="ECO:0007669"/>
    <property type="project" value="UniProtKB-KW"/>
</dbReference>
<keyword evidence="3" id="KW-0479">Metal-binding</keyword>
<gene>
    <name evidence="8" type="ORF">H7F51_15110</name>
</gene>
<evidence type="ECO:0000256" key="2">
    <source>
        <dbReference type="ARBA" id="ARBA00022670"/>
    </source>
</evidence>
<dbReference type="Proteomes" id="UP000566813">
    <property type="component" value="Unassembled WGS sequence"/>
</dbReference>
<evidence type="ECO:0000256" key="4">
    <source>
        <dbReference type="ARBA" id="ARBA00022801"/>
    </source>
</evidence>
<keyword evidence="2" id="KW-0645">Protease</keyword>
<dbReference type="SUPFAM" id="SSF55031">
    <property type="entry name" value="Bacterial exopeptidase dimerisation domain"/>
    <property type="match status" value="1"/>
</dbReference>
<dbReference type="PANTHER" id="PTHR45962">
    <property type="entry name" value="N-FATTY-ACYL-AMINO ACID SYNTHASE/HYDROLASE PM20D1"/>
    <property type="match status" value="1"/>
</dbReference>
<evidence type="ECO:0000313" key="9">
    <source>
        <dbReference type="Proteomes" id="UP000566813"/>
    </source>
</evidence>
<dbReference type="PANTHER" id="PTHR45962:SF1">
    <property type="entry name" value="N-FATTY-ACYL-AMINO ACID SYNTHASE_HYDROLASE PM20D1"/>
    <property type="match status" value="1"/>
</dbReference>
<feature type="chain" id="PRO_5030761823" evidence="6">
    <location>
        <begin position="35"/>
        <end position="484"/>
    </location>
</feature>
<dbReference type="PROSITE" id="PS00758">
    <property type="entry name" value="ARGE_DAPE_CPG2_1"/>
    <property type="match status" value="1"/>
</dbReference>
<dbReference type="InterPro" id="IPR036264">
    <property type="entry name" value="Bact_exopeptidase_dim_dom"/>
</dbReference>
<feature type="signal peptide" evidence="6">
    <location>
        <begin position="1"/>
        <end position="34"/>
    </location>
</feature>
<keyword evidence="6" id="KW-0732">Signal</keyword>
<dbReference type="InterPro" id="IPR011650">
    <property type="entry name" value="Peptidase_M20_dimer"/>
</dbReference>
<organism evidence="8 9">
    <name type="scientific">Novosphingobium flavum</name>
    <dbReference type="NCBI Taxonomy" id="1778672"/>
    <lineage>
        <taxon>Bacteria</taxon>
        <taxon>Pseudomonadati</taxon>
        <taxon>Pseudomonadota</taxon>
        <taxon>Alphaproteobacteria</taxon>
        <taxon>Sphingomonadales</taxon>
        <taxon>Sphingomonadaceae</taxon>
        <taxon>Novosphingobium</taxon>
    </lineage>
</organism>
<accession>A0A7X1FTV1</accession>
<dbReference type="InterPro" id="IPR001261">
    <property type="entry name" value="ArgE/DapE_CS"/>
</dbReference>
<evidence type="ECO:0000256" key="3">
    <source>
        <dbReference type="ARBA" id="ARBA00022723"/>
    </source>
</evidence>
<dbReference type="Pfam" id="PF01546">
    <property type="entry name" value="Peptidase_M20"/>
    <property type="match status" value="1"/>
</dbReference>
<comment type="caution">
    <text evidence="8">The sequence shown here is derived from an EMBL/GenBank/DDBJ whole genome shotgun (WGS) entry which is preliminary data.</text>
</comment>
<keyword evidence="4 8" id="KW-0378">Hydrolase</keyword>
<dbReference type="Gene3D" id="1.10.150.900">
    <property type="match status" value="1"/>
</dbReference>
<dbReference type="Gene3D" id="3.40.630.10">
    <property type="entry name" value="Zn peptidases"/>
    <property type="match status" value="1"/>
</dbReference>
<dbReference type="AlphaFoldDB" id="A0A7X1FTV1"/>
<dbReference type="Gene3D" id="3.30.70.360">
    <property type="match status" value="1"/>
</dbReference>
<comment type="similarity">
    <text evidence="1">Belongs to the peptidase M20A family.</text>
</comment>
<dbReference type="NCBIfam" id="NF006596">
    <property type="entry name" value="PRK09133.1"/>
    <property type="match status" value="1"/>
</dbReference>
<evidence type="ECO:0000256" key="1">
    <source>
        <dbReference type="ARBA" id="ARBA00006247"/>
    </source>
</evidence>
<dbReference type="GO" id="GO:0006508">
    <property type="term" value="P:proteolysis"/>
    <property type="evidence" value="ECO:0007669"/>
    <property type="project" value="UniProtKB-KW"/>
</dbReference>
<dbReference type="PROSITE" id="PS00759">
    <property type="entry name" value="ARGE_DAPE_CPG2_2"/>
    <property type="match status" value="1"/>
</dbReference>
<proteinExistence type="inferred from homology"/>